<comment type="function">
    <text evidence="1 12">Required for the export of heme to the periplasm for the biogenesis of c-type cytochromes.</text>
</comment>
<comment type="subcellular location">
    <subcellularLocation>
        <location evidence="2 12">Cell inner membrane</location>
        <topology evidence="2 12">Single-pass membrane protein</topology>
    </subcellularLocation>
</comment>
<sequence>MFFASMNDLWLMGGYAAYVWSAVGVALCAMLILVWHSLCRRRKILHDVTERLARQARIAQAKKLENTL</sequence>
<gene>
    <name evidence="13" type="primary">ccmD</name>
    <name evidence="13" type="ORF">LDJ79_01625</name>
</gene>
<evidence type="ECO:0000256" key="8">
    <source>
        <dbReference type="ARBA" id="ARBA00022692"/>
    </source>
</evidence>
<keyword evidence="7 12" id="KW-0997">Cell inner membrane</keyword>
<dbReference type="InterPro" id="IPR052075">
    <property type="entry name" value="Heme_exporter_D"/>
</dbReference>
<keyword evidence="9 12" id="KW-0201">Cytochrome c-type biogenesis</keyword>
<evidence type="ECO:0000313" key="13">
    <source>
        <dbReference type="EMBL" id="MCA2014790.1"/>
    </source>
</evidence>
<reference evidence="14" key="1">
    <citation type="submission" date="2023-07" db="EMBL/GenBank/DDBJ databases">
        <title>Molecular identification of indigenous halophilic bacteria isolated from red sea cost, biodegradation of synthetic dyes and assessment of degraded metabolite toxicity.</title>
        <authorList>
            <person name="Chaieb K."/>
            <person name="Altayb H.N."/>
        </authorList>
    </citation>
    <scope>NUCLEOTIDE SEQUENCE [LARGE SCALE GENOMIC DNA]</scope>
    <source>
        <strain evidence="14">K20</strain>
    </source>
</reference>
<evidence type="ECO:0000256" key="2">
    <source>
        <dbReference type="ARBA" id="ARBA00004377"/>
    </source>
</evidence>
<dbReference type="EMBL" id="JAIWIU010000010">
    <property type="protein sequence ID" value="MCA2014790.1"/>
    <property type="molecule type" value="Genomic_DNA"/>
</dbReference>
<evidence type="ECO:0000256" key="7">
    <source>
        <dbReference type="ARBA" id="ARBA00022519"/>
    </source>
</evidence>
<dbReference type="Proteomes" id="UP001199044">
    <property type="component" value="Unassembled WGS sequence"/>
</dbReference>
<evidence type="ECO:0000256" key="5">
    <source>
        <dbReference type="ARBA" id="ARBA00022448"/>
    </source>
</evidence>
<keyword evidence="5 12" id="KW-0813">Transport</keyword>
<dbReference type="PANTHER" id="PTHR37531">
    <property type="entry name" value="HEME EXPORTER PROTEIN D"/>
    <property type="match status" value="1"/>
</dbReference>
<keyword evidence="14" id="KW-1185">Reference proteome</keyword>
<evidence type="ECO:0000256" key="12">
    <source>
        <dbReference type="RuleBase" id="RU363101"/>
    </source>
</evidence>
<dbReference type="NCBIfam" id="TIGR03141">
    <property type="entry name" value="cytochro_ccmD"/>
    <property type="match status" value="1"/>
</dbReference>
<keyword evidence="8 12" id="KW-0812">Transmembrane</keyword>
<comment type="caution">
    <text evidence="13">The sequence shown here is derived from an EMBL/GenBank/DDBJ whole genome shotgun (WGS) entry which is preliminary data.</text>
</comment>
<proteinExistence type="inferred from homology"/>
<accession>A0ABS7YGJ3</accession>
<evidence type="ECO:0000256" key="3">
    <source>
        <dbReference type="ARBA" id="ARBA00008741"/>
    </source>
</evidence>
<dbReference type="Pfam" id="PF04995">
    <property type="entry name" value="CcmD"/>
    <property type="match status" value="1"/>
</dbReference>
<keyword evidence="10 12" id="KW-1133">Transmembrane helix</keyword>
<keyword evidence="6 12" id="KW-1003">Cell membrane</keyword>
<feature type="transmembrane region" description="Helical" evidence="12">
    <location>
        <begin position="15"/>
        <end position="35"/>
    </location>
</feature>
<evidence type="ECO:0000313" key="14">
    <source>
        <dbReference type="Proteomes" id="UP001199044"/>
    </source>
</evidence>
<organism evidence="13 14">
    <name type="scientific">Vibrio tritonius</name>
    <dbReference type="NCBI Taxonomy" id="1435069"/>
    <lineage>
        <taxon>Bacteria</taxon>
        <taxon>Pseudomonadati</taxon>
        <taxon>Pseudomonadota</taxon>
        <taxon>Gammaproteobacteria</taxon>
        <taxon>Vibrionales</taxon>
        <taxon>Vibrionaceae</taxon>
        <taxon>Vibrio</taxon>
    </lineage>
</organism>
<evidence type="ECO:0000256" key="1">
    <source>
        <dbReference type="ARBA" id="ARBA00002442"/>
    </source>
</evidence>
<dbReference type="InterPro" id="IPR007078">
    <property type="entry name" value="Haem_export_protD_CcmD"/>
</dbReference>
<evidence type="ECO:0000256" key="10">
    <source>
        <dbReference type="ARBA" id="ARBA00022989"/>
    </source>
</evidence>
<evidence type="ECO:0000256" key="9">
    <source>
        <dbReference type="ARBA" id="ARBA00022748"/>
    </source>
</evidence>
<keyword evidence="11 12" id="KW-0472">Membrane</keyword>
<protein>
    <recommendedName>
        <fullName evidence="4 12">Heme exporter protein D</fullName>
    </recommendedName>
</protein>
<comment type="similarity">
    <text evidence="3 12">Belongs to the CcmD/CycX/HelD family.</text>
</comment>
<dbReference type="RefSeq" id="WP_225249371.1">
    <property type="nucleotide sequence ID" value="NZ_JAIWIU010000010.1"/>
</dbReference>
<evidence type="ECO:0000256" key="4">
    <source>
        <dbReference type="ARBA" id="ARBA00016461"/>
    </source>
</evidence>
<evidence type="ECO:0000256" key="6">
    <source>
        <dbReference type="ARBA" id="ARBA00022475"/>
    </source>
</evidence>
<dbReference type="PANTHER" id="PTHR37531:SF1">
    <property type="entry name" value="HEME EXPORTER PROTEIN D"/>
    <property type="match status" value="1"/>
</dbReference>
<name>A0ABS7YGJ3_9VIBR</name>
<evidence type="ECO:0000256" key="11">
    <source>
        <dbReference type="ARBA" id="ARBA00023136"/>
    </source>
</evidence>